<dbReference type="RefSeq" id="WP_217806031.1">
    <property type="nucleotide sequence ID" value="NZ_CP155572.1"/>
</dbReference>
<protein>
    <submittedName>
        <fullName evidence="1">Uncharacterized protein</fullName>
    </submittedName>
</protein>
<gene>
    <name evidence="1" type="ORF">SAMN04488500_13234</name>
</gene>
<dbReference type="AlphaFoldDB" id="A0A1W2EWB7"/>
<dbReference type="EMBL" id="FWXI01000032">
    <property type="protein sequence ID" value="SMD13975.1"/>
    <property type="molecule type" value="Genomic_DNA"/>
</dbReference>
<evidence type="ECO:0000313" key="1">
    <source>
        <dbReference type="EMBL" id="SMD13975.1"/>
    </source>
</evidence>
<name>A0A1W2EWB7_9FIRM</name>
<reference evidence="1 2" key="1">
    <citation type="submission" date="2017-04" db="EMBL/GenBank/DDBJ databases">
        <authorList>
            <person name="Afonso C.L."/>
            <person name="Miller P.J."/>
            <person name="Scott M.A."/>
            <person name="Spackman E."/>
            <person name="Goraichik I."/>
            <person name="Dimitrov K.M."/>
            <person name="Suarez D.L."/>
            <person name="Swayne D.E."/>
        </authorList>
    </citation>
    <scope>NUCLEOTIDE SEQUENCE [LARGE SCALE GENOMIC DNA]</scope>
    <source>
        <strain evidence="1 2">DSM 5090</strain>
    </source>
</reference>
<keyword evidence="2" id="KW-1185">Reference proteome</keyword>
<sequence length="96" mass="10792">MARYQNILSGRSSRQNPVFQLVPGQSLTAGYFLLQVEPAIRHGLKELEGTNPRHAMTELALMSYLMGMGFDYRTAKCIVESWETDDSLLLQGVLTE</sequence>
<dbReference type="Proteomes" id="UP000192738">
    <property type="component" value="Unassembled WGS sequence"/>
</dbReference>
<organism evidence="1 2">
    <name type="scientific">Sporomusa malonica</name>
    <dbReference type="NCBI Taxonomy" id="112901"/>
    <lineage>
        <taxon>Bacteria</taxon>
        <taxon>Bacillati</taxon>
        <taxon>Bacillota</taxon>
        <taxon>Negativicutes</taxon>
        <taxon>Selenomonadales</taxon>
        <taxon>Sporomusaceae</taxon>
        <taxon>Sporomusa</taxon>
    </lineage>
</organism>
<accession>A0A1W2EWB7</accession>
<proteinExistence type="predicted"/>
<dbReference type="STRING" id="112901.SAMN04488500_13234"/>
<evidence type="ECO:0000313" key="2">
    <source>
        <dbReference type="Proteomes" id="UP000192738"/>
    </source>
</evidence>